<dbReference type="Proteomes" id="UP000315252">
    <property type="component" value="Unassembled WGS sequence"/>
</dbReference>
<reference evidence="2 3" key="1">
    <citation type="submission" date="2019-06" db="EMBL/GenBank/DDBJ databases">
        <title>Whole genome sequence for Rhodospirillaceae sp. R148.</title>
        <authorList>
            <person name="Wang G."/>
        </authorList>
    </citation>
    <scope>NUCLEOTIDE SEQUENCE [LARGE SCALE GENOMIC DNA]</scope>
    <source>
        <strain evidence="2 3">R148</strain>
    </source>
</reference>
<evidence type="ECO:0000313" key="2">
    <source>
        <dbReference type="EMBL" id="TQV72556.1"/>
    </source>
</evidence>
<dbReference type="Gene3D" id="3.30.110.70">
    <property type="entry name" value="Hypothetical protein apc22750. Chain B"/>
    <property type="match status" value="1"/>
</dbReference>
<keyword evidence="3" id="KW-1185">Reference proteome</keyword>
<dbReference type="EMBL" id="VHSH01000012">
    <property type="protein sequence ID" value="TQV72556.1"/>
    <property type="molecule type" value="Genomic_DNA"/>
</dbReference>
<dbReference type="PANTHER" id="PTHR34068">
    <property type="entry name" value="UPF0145 PROTEIN YBJQ"/>
    <property type="match status" value="1"/>
</dbReference>
<dbReference type="Pfam" id="PF01906">
    <property type="entry name" value="YbjQ_1"/>
    <property type="match status" value="1"/>
</dbReference>
<dbReference type="InterPro" id="IPR035439">
    <property type="entry name" value="UPF0145_dom_sf"/>
</dbReference>
<evidence type="ECO:0000256" key="1">
    <source>
        <dbReference type="ARBA" id="ARBA00010751"/>
    </source>
</evidence>
<dbReference type="SUPFAM" id="SSF117782">
    <property type="entry name" value="YbjQ-like"/>
    <property type="match status" value="1"/>
</dbReference>
<dbReference type="PANTHER" id="PTHR34068:SF2">
    <property type="entry name" value="UPF0145 PROTEIN SCO3412"/>
    <property type="match status" value="1"/>
</dbReference>
<dbReference type="InterPro" id="IPR002765">
    <property type="entry name" value="UPF0145_YbjQ-like"/>
</dbReference>
<dbReference type="AlphaFoldDB" id="A0A545T5P5"/>
<organism evidence="2 3">
    <name type="scientific">Denitrobaculum tricleocarpae</name>
    <dbReference type="NCBI Taxonomy" id="2591009"/>
    <lineage>
        <taxon>Bacteria</taxon>
        <taxon>Pseudomonadati</taxon>
        <taxon>Pseudomonadota</taxon>
        <taxon>Alphaproteobacteria</taxon>
        <taxon>Rhodospirillales</taxon>
        <taxon>Rhodospirillaceae</taxon>
        <taxon>Denitrobaculum</taxon>
    </lineage>
</organism>
<accession>A0A545T5P5</accession>
<evidence type="ECO:0000313" key="3">
    <source>
        <dbReference type="Proteomes" id="UP000315252"/>
    </source>
</evidence>
<name>A0A545T5P5_9PROT</name>
<dbReference type="OrthoDB" id="9810445at2"/>
<comment type="similarity">
    <text evidence="1">Belongs to the UPF0145 family.</text>
</comment>
<comment type="caution">
    <text evidence="2">The sequence shown here is derived from an EMBL/GenBank/DDBJ whole genome shotgun (WGS) entry which is preliminary data.</text>
</comment>
<sequence length="132" mass="14853">MIVIGLIVGTYNERRHYRSINRREEEFRSLLIHSGETLPEGFEAAEVKLVSGGTVIAEDRFKALLASIRNIFGGHMRSYESLLDRGRREAVLRMKAAARNDGFSVIVNTRFETARIAQGIEILAYGTAAKQR</sequence>
<protein>
    <submittedName>
        <fullName evidence="2">YbjQ family protein</fullName>
    </submittedName>
</protein>
<gene>
    <name evidence="2" type="ORF">FKG95_25565</name>
</gene>
<proteinExistence type="inferred from homology"/>